<evidence type="ECO:0000256" key="2">
    <source>
        <dbReference type="ARBA" id="ARBA00005982"/>
    </source>
</evidence>
<dbReference type="GO" id="GO:0042937">
    <property type="term" value="F:tripeptide transmembrane transporter activity"/>
    <property type="evidence" value="ECO:0007669"/>
    <property type="project" value="InterPro"/>
</dbReference>
<evidence type="ECO:0000256" key="1">
    <source>
        <dbReference type="ARBA" id="ARBA00004141"/>
    </source>
</evidence>
<dbReference type="FunFam" id="1.20.1250.20:FF:000147">
    <property type="entry name" value="Protein NRT1/ PTR family 5.10"/>
    <property type="match status" value="2"/>
</dbReference>
<comment type="subcellular location">
    <subcellularLocation>
        <location evidence="1">Membrane</location>
        <topology evidence="1">Multi-pass membrane protein</topology>
    </subcellularLocation>
</comment>
<feature type="transmembrane region" description="Helical" evidence="8">
    <location>
        <begin position="392"/>
        <end position="413"/>
    </location>
</feature>
<reference evidence="9 10" key="1">
    <citation type="submission" date="2020-10" db="EMBL/GenBank/DDBJ databases">
        <title>Plant Genome Project.</title>
        <authorList>
            <person name="Zhang R.-G."/>
        </authorList>
    </citation>
    <scope>NUCLEOTIDE SEQUENCE [LARGE SCALE GENOMIC DNA]</scope>
    <source>
        <strain evidence="9">FAFU-HL-1</strain>
        <tissue evidence="9">Leaf</tissue>
    </source>
</reference>
<evidence type="ECO:0000313" key="9">
    <source>
        <dbReference type="EMBL" id="KAF9670599.1"/>
    </source>
</evidence>
<evidence type="ECO:0000256" key="4">
    <source>
        <dbReference type="ARBA" id="ARBA00022553"/>
    </source>
</evidence>
<feature type="transmembrane region" description="Helical" evidence="8">
    <location>
        <begin position="787"/>
        <end position="807"/>
    </location>
</feature>
<feature type="transmembrane region" description="Helical" evidence="8">
    <location>
        <begin position="976"/>
        <end position="996"/>
    </location>
</feature>
<dbReference type="InterPro" id="IPR000109">
    <property type="entry name" value="POT_fam"/>
</dbReference>
<feature type="transmembrane region" description="Helical" evidence="8">
    <location>
        <begin position="129"/>
        <end position="146"/>
    </location>
</feature>
<dbReference type="InterPro" id="IPR036259">
    <property type="entry name" value="MFS_trans_sf"/>
</dbReference>
<evidence type="ECO:0000256" key="8">
    <source>
        <dbReference type="SAM" id="Phobius"/>
    </source>
</evidence>
<sequence>MAIETPLLLENPVEDSVDYKGRPVCRFSSGGWKSTVFIIVVEVAERSAYYGIAGNLITYLTGPLGQSTVAAAENKNVWSGISCLLPLFGAFVADCFVGRYRTIVVSTLIYILGLGLLALSTVLSSRGSSGHPALIFFFFALYLVALGQGGFRPSVQAFGADQFDGQDPAELKAKSSFFNWWNFCMTAGSITILLALNYIQDNINWGLGFGIPCLIMAGALAIFLLGTKTYRYSIRKEEKHAFLRVGRVYAAAIRNWRITSAVAFDEETRRAQPHQSSGQFKFLNKALLDPNDSKEDSKVCSLGEVEEAEAVLRLVPIWTTCLIYAIVFAQPTTFFTRQAVTMDRSVSADLEFPAASVHLAVPATVAVLVPIYDLVFVPIARNLTGEPSGITMLQRIGTGLFLSFLSMVVAALVEIKRLKNAQQYGVVDTPGVTIPMSVWWLIPQNVLLGTADVFTMIGMQEFFYDQVPSELRSVGLALFLSTIGVGNFLSSFLISVIEKATAGHGHHSWFPNNLNRAHLDYFYWLLAALSAVQLVAFFPTFTAGEAQHDDRLVGIIILLLNKHQREKAMSSSNQTPLLSYDIVDGSVDSKGRPAYRSSSGGWRSASFIIGVEVAERFAYYGISSNLITFLTGPLGQSTATAAENVNVWAGTASLLPLLGAFVADSFLGRYRTIVVASLIYILGLGLLTLSALLPSDAAATGCRSTDLPCSTVPFQLILFFLALYLVAIGQSGHKPCVQAFGADQFDGQDPQESRAKSSFFNWWYCFMCAGTVVTLLVLNYIQDNLNWGLGFGIPCVVMVFALIIFLLGTKTYRYSIKGDEESGFLRIGCVFVSSIRNWRTTPSAIAFEEETRGTLPHQSSEQYKFLNKALLAPNGLKKDGKVCSPSDVEEAKAVLRLVPIWTTCLVFAIVFAQTSTFFTKQGVTMDRSISPSLDLPAASLQSFISLAIVLFIPIYDRVLVPIARALTSKPSGITMLQRIGSGMFLSVVAMIVAALVEMKRLKTAKEHGLVDLPSVTIPMSVWWLIPQYVLFGVAEAFTMVGLQEFFYDQVPSDLRSVGLSLYLSIFGVGSFLSSFLIFIIEKATGGDGRYSWFANNLNRAHLDYFYWLLAGLSALQLVVYVCFAKSYIYNRGGTV</sequence>
<dbReference type="InterPro" id="IPR044739">
    <property type="entry name" value="NRT1/PTR"/>
</dbReference>
<name>A0A835JLF0_9ROSI</name>
<evidence type="ECO:0000256" key="3">
    <source>
        <dbReference type="ARBA" id="ARBA00022448"/>
    </source>
</evidence>
<evidence type="ECO:0000256" key="5">
    <source>
        <dbReference type="ARBA" id="ARBA00022692"/>
    </source>
</evidence>
<feature type="transmembrane region" description="Helical" evidence="8">
    <location>
        <begin position="1104"/>
        <end position="1123"/>
    </location>
</feature>
<keyword evidence="4" id="KW-0597">Phosphoprotein</keyword>
<gene>
    <name evidence="9" type="ORF">SADUNF_Sadunf13G0085600</name>
</gene>
<feature type="transmembrane region" description="Helical" evidence="8">
    <location>
        <begin position="476"/>
        <end position="497"/>
    </location>
</feature>
<keyword evidence="5 8" id="KW-0812">Transmembrane</keyword>
<keyword evidence="7 8" id="KW-0472">Membrane</keyword>
<feature type="transmembrane region" description="Helical" evidence="8">
    <location>
        <begin position="762"/>
        <end position="781"/>
    </location>
</feature>
<feature type="transmembrane region" description="Helical" evidence="8">
    <location>
        <begin position="1059"/>
        <end position="1080"/>
    </location>
</feature>
<dbReference type="Proteomes" id="UP000657918">
    <property type="component" value="Unassembled WGS sequence"/>
</dbReference>
<dbReference type="SUPFAM" id="SSF103473">
    <property type="entry name" value="MFS general substrate transporter"/>
    <property type="match status" value="2"/>
</dbReference>
<comment type="similarity">
    <text evidence="2">Belongs to the major facilitator superfamily. Proton-dependent oligopeptide transporter (POT/PTR) (TC 2.A.17) family.</text>
</comment>
<feature type="transmembrane region" description="Helical" evidence="8">
    <location>
        <begin position="205"/>
        <end position="226"/>
    </location>
</feature>
<keyword evidence="3" id="KW-0813">Transport</keyword>
<feature type="transmembrane region" description="Helical" evidence="8">
    <location>
        <begin position="103"/>
        <end position="123"/>
    </location>
</feature>
<keyword evidence="10" id="KW-1185">Reference proteome</keyword>
<evidence type="ECO:0000256" key="7">
    <source>
        <dbReference type="ARBA" id="ARBA00023136"/>
    </source>
</evidence>
<evidence type="ECO:0000313" key="10">
    <source>
        <dbReference type="Proteomes" id="UP000657918"/>
    </source>
</evidence>
<dbReference type="CDD" id="cd17417">
    <property type="entry name" value="MFS_NPF5"/>
    <property type="match status" value="2"/>
</dbReference>
<evidence type="ECO:0000256" key="6">
    <source>
        <dbReference type="ARBA" id="ARBA00022989"/>
    </source>
</evidence>
<feature type="transmembrane region" description="Helical" evidence="8">
    <location>
        <begin position="712"/>
        <end position="729"/>
    </location>
</feature>
<evidence type="ECO:0008006" key="11">
    <source>
        <dbReference type="Google" id="ProtNLM"/>
    </source>
</evidence>
<dbReference type="EMBL" id="JADGMS010000013">
    <property type="protein sequence ID" value="KAF9670599.1"/>
    <property type="molecule type" value="Genomic_DNA"/>
</dbReference>
<keyword evidence="6 8" id="KW-1133">Transmembrane helix</keyword>
<dbReference type="GO" id="GO:0009705">
    <property type="term" value="C:plant-type vacuole membrane"/>
    <property type="evidence" value="ECO:0007669"/>
    <property type="project" value="UniProtKB-ARBA"/>
</dbReference>
<feature type="transmembrane region" description="Helical" evidence="8">
    <location>
        <begin position="180"/>
        <end position="199"/>
    </location>
</feature>
<feature type="transmembrane region" description="Helical" evidence="8">
    <location>
        <begin position="647"/>
        <end position="666"/>
    </location>
</feature>
<dbReference type="InterPro" id="IPR018456">
    <property type="entry name" value="PTR2_symporter_CS"/>
</dbReference>
<dbReference type="Pfam" id="PF00854">
    <property type="entry name" value="PTR2"/>
    <property type="match status" value="2"/>
</dbReference>
<feature type="transmembrane region" description="Helical" evidence="8">
    <location>
        <begin position="894"/>
        <end position="915"/>
    </location>
</feature>
<feature type="transmembrane region" description="Helical" evidence="8">
    <location>
        <begin position="521"/>
        <end position="541"/>
    </location>
</feature>
<accession>A0A835JLF0</accession>
<dbReference type="PROSITE" id="PS01022">
    <property type="entry name" value="PTR2_1"/>
    <property type="match status" value="2"/>
</dbReference>
<dbReference type="AlphaFoldDB" id="A0A835JLF0"/>
<protein>
    <recommendedName>
        <fullName evidence="11">NPF family transporter</fullName>
    </recommendedName>
</protein>
<feature type="transmembrane region" description="Helical" evidence="8">
    <location>
        <begin position="935"/>
        <end position="955"/>
    </location>
</feature>
<comment type="caution">
    <text evidence="9">The sequence shown here is derived from an EMBL/GenBank/DDBJ whole genome shotgun (WGS) entry which is preliminary data.</text>
</comment>
<proteinExistence type="inferred from homology"/>
<dbReference type="PANTHER" id="PTHR11654">
    <property type="entry name" value="OLIGOPEPTIDE TRANSPORTER-RELATED"/>
    <property type="match status" value="1"/>
</dbReference>
<dbReference type="GO" id="GO:0071916">
    <property type="term" value="F:dipeptide transmembrane transporter activity"/>
    <property type="evidence" value="ECO:0007669"/>
    <property type="project" value="InterPro"/>
</dbReference>
<feature type="transmembrane region" description="Helical" evidence="8">
    <location>
        <begin position="352"/>
        <end position="372"/>
    </location>
</feature>
<dbReference type="OrthoDB" id="8904098at2759"/>
<feature type="transmembrane region" description="Helical" evidence="8">
    <location>
        <begin position="673"/>
        <end position="692"/>
    </location>
</feature>
<dbReference type="Gene3D" id="1.20.1250.20">
    <property type="entry name" value="MFS general substrate transporter like domains"/>
    <property type="match status" value="2"/>
</dbReference>
<organism evidence="9 10">
    <name type="scientific">Salix dunnii</name>
    <dbReference type="NCBI Taxonomy" id="1413687"/>
    <lineage>
        <taxon>Eukaryota</taxon>
        <taxon>Viridiplantae</taxon>
        <taxon>Streptophyta</taxon>
        <taxon>Embryophyta</taxon>
        <taxon>Tracheophyta</taxon>
        <taxon>Spermatophyta</taxon>
        <taxon>Magnoliopsida</taxon>
        <taxon>eudicotyledons</taxon>
        <taxon>Gunneridae</taxon>
        <taxon>Pentapetalae</taxon>
        <taxon>rosids</taxon>
        <taxon>fabids</taxon>
        <taxon>Malpighiales</taxon>
        <taxon>Salicaceae</taxon>
        <taxon>Saliceae</taxon>
        <taxon>Salix</taxon>
    </lineage>
</organism>
<dbReference type="GO" id="GO:0080054">
    <property type="term" value="F:low-affinity nitrate transmembrane transporter activity"/>
    <property type="evidence" value="ECO:0007669"/>
    <property type="project" value="UniProtKB-ARBA"/>
</dbReference>
<feature type="transmembrane region" description="Helical" evidence="8">
    <location>
        <begin position="1028"/>
        <end position="1047"/>
    </location>
</feature>